<feature type="compositionally biased region" description="Basic residues" evidence="6">
    <location>
        <begin position="337"/>
        <end position="349"/>
    </location>
</feature>
<dbReference type="InterPro" id="IPR050142">
    <property type="entry name" value="MADS-box/MEF2_TF"/>
</dbReference>
<feature type="region of interest" description="Disordered" evidence="6">
    <location>
        <begin position="261"/>
        <end position="286"/>
    </location>
</feature>
<dbReference type="EMBL" id="CP086714">
    <property type="protein sequence ID" value="WOO78024.1"/>
    <property type="molecule type" value="Genomic_DNA"/>
</dbReference>
<evidence type="ECO:0000313" key="9">
    <source>
        <dbReference type="Proteomes" id="UP000827549"/>
    </source>
</evidence>
<keyword evidence="2" id="KW-0805">Transcription regulation</keyword>
<dbReference type="GeneID" id="87804831"/>
<keyword evidence="3" id="KW-0238">DNA-binding</keyword>
<dbReference type="Pfam" id="PF00319">
    <property type="entry name" value="SRF-TF"/>
    <property type="match status" value="1"/>
</dbReference>
<keyword evidence="5" id="KW-0539">Nucleus</keyword>
<dbReference type="InterPro" id="IPR033897">
    <property type="entry name" value="SRF-like_MADS-box"/>
</dbReference>
<dbReference type="InterPro" id="IPR002100">
    <property type="entry name" value="TF_MADSbox"/>
</dbReference>
<evidence type="ECO:0000256" key="3">
    <source>
        <dbReference type="ARBA" id="ARBA00023125"/>
    </source>
</evidence>
<dbReference type="GO" id="GO:0045944">
    <property type="term" value="P:positive regulation of transcription by RNA polymerase II"/>
    <property type="evidence" value="ECO:0007669"/>
    <property type="project" value="InterPro"/>
</dbReference>
<evidence type="ECO:0000256" key="5">
    <source>
        <dbReference type="ARBA" id="ARBA00023242"/>
    </source>
</evidence>
<feature type="region of interest" description="Disordered" evidence="6">
    <location>
        <begin position="115"/>
        <end position="172"/>
    </location>
</feature>
<name>A0AAF0Y4P6_9TREE</name>
<gene>
    <name evidence="8" type="primary">MCM1</name>
    <name evidence="8" type="ORF">LOC62_01G001576</name>
</gene>
<accession>A0AAF0Y4P6</accession>
<dbReference type="GO" id="GO:0046983">
    <property type="term" value="F:protein dimerization activity"/>
    <property type="evidence" value="ECO:0007669"/>
    <property type="project" value="InterPro"/>
</dbReference>
<dbReference type="Proteomes" id="UP000827549">
    <property type="component" value="Chromosome 1"/>
</dbReference>
<feature type="compositionally biased region" description="Gly residues" evidence="6">
    <location>
        <begin position="484"/>
        <end position="493"/>
    </location>
</feature>
<protein>
    <submittedName>
        <fullName evidence="8">Transcription factor of morphogenesis MCM1</fullName>
    </submittedName>
</protein>
<feature type="region of interest" description="Disordered" evidence="6">
    <location>
        <begin position="466"/>
        <end position="493"/>
    </location>
</feature>
<dbReference type="InterPro" id="IPR036879">
    <property type="entry name" value="TF_MADSbox_sf"/>
</dbReference>
<evidence type="ECO:0000256" key="4">
    <source>
        <dbReference type="ARBA" id="ARBA00023163"/>
    </source>
</evidence>
<evidence type="ECO:0000313" key="8">
    <source>
        <dbReference type="EMBL" id="WOO78024.1"/>
    </source>
</evidence>
<feature type="compositionally biased region" description="Pro residues" evidence="6">
    <location>
        <begin position="388"/>
        <end position="399"/>
    </location>
</feature>
<dbReference type="RefSeq" id="XP_062624056.1">
    <property type="nucleotide sequence ID" value="XM_062768072.1"/>
</dbReference>
<evidence type="ECO:0000259" key="7">
    <source>
        <dbReference type="PROSITE" id="PS50066"/>
    </source>
</evidence>
<evidence type="ECO:0000256" key="6">
    <source>
        <dbReference type="SAM" id="MobiDB-lite"/>
    </source>
</evidence>
<proteinExistence type="predicted"/>
<dbReference type="SMART" id="SM00432">
    <property type="entry name" value="MADS"/>
    <property type="match status" value="1"/>
</dbReference>
<reference evidence="8" key="1">
    <citation type="submission" date="2023-10" db="EMBL/GenBank/DDBJ databases">
        <authorList>
            <person name="Noh H."/>
        </authorList>
    </citation>
    <scope>NUCLEOTIDE SEQUENCE</scope>
    <source>
        <strain evidence="8">DUCC4014</strain>
    </source>
</reference>
<organism evidence="8 9">
    <name type="scientific">Vanrija pseudolonga</name>
    <dbReference type="NCBI Taxonomy" id="143232"/>
    <lineage>
        <taxon>Eukaryota</taxon>
        <taxon>Fungi</taxon>
        <taxon>Dikarya</taxon>
        <taxon>Basidiomycota</taxon>
        <taxon>Agaricomycotina</taxon>
        <taxon>Tremellomycetes</taxon>
        <taxon>Trichosporonales</taxon>
        <taxon>Trichosporonaceae</taxon>
        <taxon>Vanrija</taxon>
    </lineage>
</organism>
<dbReference type="AlphaFoldDB" id="A0AAF0Y4P6"/>
<dbReference type="PRINTS" id="PR00404">
    <property type="entry name" value="MADSDOMAIN"/>
</dbReference>
<comment type="subcellular location">
    <subcellularLocation>
        <location evidence="1">Nucleus</location>
    </subcellularLocation>
</comment>
<evidence type="ECO:0000256" key="2">
    <source>
        <dbReference type="ARBA" id="ARBA00023015"/>
    </source>
</evidence>
<dbReference type="GO" id="GO:0000987">
    <property type="term" value="F:cis-regulatory region sequence-specific DNA binding"/>
    <property type="evidence" value="ECO:0007669"/>
    <property type="project" value="InterPro"/>
</dbReference>
<dbReference type="CDD" id="cd00266">
    <property type="entry name" value="MADS_SRF_like"/>
    <property type="match status" value="1"/>
</dbReference>
<dbReference type="GO" id="GO:0005634">
    <property type="term" value="C:nucleus"/>
    <property type="evidence" value="ECO:0007669"/>
    <property type="project" value="UniProtKB-SubCell"/>
</dbReference>
<dbReference type="FunFam" id="3.40.1810.10:FF:000002">
    <property type="entry name" value="Serum response factor b"/>
    <property type="match status" value="1"/>
</dbReference>
<keyword evidence="9" id="KW-1185">Reference proteome</keyword>
<evidence type="ECO:0000256" key="1">
    <source>
        <dbReference type="ARBA" id="ARBA00004123"/>
    </source>
</evidence>
<dbReference type="GO" id="GO:0000981">
    <property type="term" value="F:DNA-binding transcription factor activity, RNA polymerase II-specific"/>
    <property type="evidence" value="ECO:0007669"/>
    <property type="project" value="InterPro"/>
</dbReference>
<dbReference type="PANTHER" id="PTHR48019">
    <property type="entry name" value="SERUM RESPONSE FACTOR HOMOLOG"/>
    <property type="match status" value="1"/>
</dbReference>
<feature type="domain" description="MADS-box" evidence="7">
    <location>
        <begin position="175"/>
        <end position="239"/>
    </location>
</feature>
<feature type="region of interest" description="Disordered" evidence="6">
    <location>
        <begin position="326"/>
        <end position="406"/>
    </location>
</feature>
<feature type="compositionally biased region" description="Low complexity" evidence="6">
    <location>
        <begin position="466"/>
        <end position="475"/>
    </location>
</feature>
<sequence length="493" mass="52902">MALTLSPYAPRFTQSSLSGSIAPDSPLRNNPMMSRTVSINMDGLGDYNDTTEHFDSLDTSDMVADFGAGMGVDMNFGHADDEKVVDSELSKSSAMLTPTSTQMQLDATQMQLNQAQAALGRSHHPRSVDDMFHSETGLEGGSDDEDESPVPPKRRRETQDVPGGFTYVDKESGESGRRKIRIEYITDKSRRHITFSKRKAGIMKKSFPQAYELSILTGTQVLLLVVSETGLVYTFTTTKLQPLVTKAEGKNLIQACLNAPDGLGPDGQPSGGPIAPTKGKNGGLSIRPHKLTAEASKAMLATAAQVAGATPDEAAAHATAQQEAVAQLGNGTPVSSRPKKRLPSKKRTASQHSIPDVPSAPELIPPVPPIPDMHRQHSPSTHLLPHQHAPPPQPPPNPLQSPLSAGYHMPQEYQHHAHPGHGVPSPTYAYPPTPAGGDYAAVQGYYPHAPPGHQGFVVHPGMYQSVPQPQQQQHGQQDRRMMPGGDGGMRMGM</sequence>
<dbReference type="SUPFAM" id="SSF55455">
    <property type="entry name" value="SRF-like"/>
    <property type="match status" value="1"/>
</dbReference>
<dbReference type="PROSITE" id="PS50066">
    <property type="entry name" value="MADS_BOX_2"/>
    <property type="match status" value="1"/>
</dbReference>
<dbReference type="Gene3D" id="3.40.1810.10">
    <property type="entry name" value="Transcription factor, MADS-box"/>
    <property type="match status" value="1"/>
</dbReference>
<keyword evidence="4" id="KW-0804">Transcription</keyword>